<dbReference type="EMBL" id="BMAO01022127">
    <property type="protein sequence ID" value="GFQ79729.1"/>
    <property type="molecule type" value="Genomic_DNA"/>
</dbReference>
<organism evidence="1 2">
    <name type="scientific">Trichonephila clavata</name>
    <name type="common">Joro spider</name>
    <name type="synonym">Nephila clavata</name>
    <dbReference type="NCBI Taxonomy" id="2740835"/>
    <lineage>
        <taxon>Eukaryota</taxon>
        <taxon>Metazoa</taxon>
        <taxon>Ecdysozoa</taxon>
        <taxon>Arthropoda</taxon>
        <taxon>Chelicerata</taxon>
        <taxon>Arachnida</taxon>
        <taxon>Araneae</taxon>
        <taxon>Araneomorphae</taxon>
        <taxon>Entelegynae</taxon>
        <taxon>Araneoidea</taxon>
        <taxon>Nephilidae</taxon>
        <taxon>Trichonephila</taxon>
    </lineage>
</organism>
<accession>A0A8X6KNP7</accession>
<dbReference type="Proteomes" id="UP000887116">
    <property type="component" value="Unassembled WGS sequence"/>
</dbReference>
<dbReference type="OrthoDB" id="10351572at2759"/>
<keyword evidence="2" id="KW-1185">Reference proteome</keyword>
<dbReference type="AlphaFoldDB" id="A0A8X6KNP7"/>
<comment type="caution">
    <text evidence="1">The sequence shown here is derived from an EMBL/GenBank/DDBJ whole genome shotgun (WGS) entry which is preliminary data.</text>
</comment>
<reference evidence="1" key="1">
    <citation type="submission" date="2020-07" db="EMBL/GenBank/DDBJ databases">
        <title>Multicomponent nature underlies the extraordinary mechanical properties of spider dragline silk.</title>
        <authorList>
            <person name="Kono N."/>
            <person name="Nakamura H."/>
            <person name="Mori M."/>
            <person name="Yoshida Y."/>
            <person name="Ohtoshi R."/>
            <person name="Malay A.D."/>
            <person name="Moran D.A.P."/>
            <person name="Tomita M."/>
            <person name="Numata K."/>
            <person name="Arakawa K."/>
        </authorList>
    </citation>
    <scope>NUCLEOTIDE SEQUENCE</scope>
</reference>
<evidence type="ECO:0000313" key="1">
    <source>
        <dbReference type="EMBL" id="GFQ79729.1"/>
    </source>
</evidence>
<sequence>MKIIEFLSPNNIYFLYFELLPIPDTSKSSGKHSVAKTNALGPSARMTFAVHHNFSDRVHQFDDVDVLQEDTLLGNRDGCLIRVLLSRSKLCFVSHPKKKWRSRVFSLTSDICRCDVS</sequence>
<name>A0A8X6KNP7_TRICU</name>
<protein>
    <submittedName>
        <fullName evidence="1">Uncharacterized protein</fullName>
    </submittedName>
</protein>
<proteinExistence type="predicted"/>
<evidence type="ECO:0000313" key="2">
    <source>
        <dbReference type="Proteomes" id="UP000887116"/>
    </source>
</evidence>
<gene>
    <name evidence="1" type="ORF">TNCT_352941</name>
</gene>